<protein>
    <submittedName>
        <fullName evidence="1">Uncharacterized protein</fullName>
    </submittedName>
</protein>
<evidence type="ECO:0000313" key="2">
    <source>
        <dbReference type="Proteomes" id="UP000184330"/>
    </source>
</evidence>
<keyword evidence="2" id="KW-1185">Reference proteome</keyword>
<proteinExistence type="predicted"/>
<sequence length="136" mass="15236">MLRKIAKRTIPNLTSPHCDWTAYFDPMENDGISFYSHEHACSLGTTFRSVPDPTSSQSNDTVLGILNLKLEASCTASAGQAGSRMFLVDSTIARKNKSSGIPNRAPEESKFPTITYIGYFRRAMHYLDARRRLGRF</sequence>
<dbReference type="OrthoDB" id="4717190at2759"/>
<organism evidence="1 2">
    <name type="scientific">Phialocephala subalpina</name>
    <dbReference type="NCBI Taxonomy" id="576137"/>
    <lineage>
        <taxon>Eukaryota</taxon>
        <taxon>Fungi</taxon>
        <taxon>Dikarya</taxon>
        <taxon>Ascomycota</taxon>
        <taxon>Pezizomycotina</taxon>
        <taxon>Leotiomycetes</taxon>
        <taxon>Helotiales</taxon>
        <taxon>Mollisiaceae</taxon>
        <taxon>Phialocephala</taxon>
        <taxon>Phialocephala fortinii species complex</taxon>
    </lineage>
</organism>
<dbReference type="EMBL" id="FJOG01000001">
    <property type="protein sequence ID" value="CZR50144.1"/>
    <property type="molecule type" value="Genomic_DNA"/>
</dbReference>
<evidence type="ECO:0000313" key="1">
    <source>
        <dbReference type="EMBL" id="CZR50144.1"/>
    </source>
</evidence>
<name>A0A1L7WBJ1_9HELO</name>
<gene>
    <name evidence="1" type="ORF">PAC_00016</name>
</gene>
<reference evidence="1 2" key="1">
    <citation type="submission" date="2016-03" db="EMBL/GenBank/DDBJ databases">
        <authorList>
            <person name="Ploux O."/>
        </authorList>
    </citation>
    <scope>NUCLEOTIDE SEQUENCE [LARGE SCALE GENOMIC DNA]</scope>
    <source>
        <strain evidence="1 2">UAMH 11012</strain>
    </source>
</reference>
<accession>A0A1L7WBJ1</accession>
<dbReference type="Proteomes" id="UP000184330">
    <property type="component" value="Unassembled WGS sequence"/>
</dbReference>
<dbReference type="AlphaFoldDB" id="A0A1L7WBJ1"/>